<protein>
    <submittedName>
        <fullName evidence="1">Uncharacterized protein</fullName>
    </submittedName>
</protein>
<evidence type="ECO:0000313" key="2">
    <source>
        <dbReference type="Proteomes" id="UP001164250"/>
    </source>
</evidence>
<evidence type="ECO:0000313" key="1">
    <source>
        <dbReference type="EMBL" id="KAJ0084717.1"/>
    </source>
</evidence>
<reference evidence="2" key="1">
    <citation type="journal article" date="2023" name="G3 (Bethesda)">
        <title>Genome assembly and association tests identify interacting loci associated with vigor, precocity, and sex in interspecific pistachio rootstocks.</title>
        <authorList>
            <person name="Palmer W."/>
            <person name="Jacygrad E."/>
            <person name="Sagayaradj S."/>
            <person name="Cavanaugh K."/>
            <person name="Han R."/>
            <person name="Bertier L."/>
            <person name="Beede B."/>
            <person name="Kafkas S."/>
            <person name="Golino D."/>
            <person name="Preece J."/>
            <person name="Michelmore R."/>
        </authorList>
    </citation>
    <scope>NUCLEOTIDE SEQUENCE [LARGE SCALE GENOMIC DNA]</scope>
</reference>
<comment type="caution">
    <text evidence="1">The sequence shown here is derived from an EMBL/GenBank/DDBJ whole genome shotgun (WGS) entry which is preliminary data.</text>
</comment>
<dbReference type="EMBL" id="CM047907">
    <property type="protein sequence ID" value="KAJ0084717.1"/>
    <property type="molecule type" value="Genomic_DNA"/>
</dbReference>
<gene>
    <name evidence="1" type="ORF">Patl1_30292</name>
</gene>
<name>A0ACC1AD53_9ROSI</name>
<sequence length="26" mass="2928">MIGILHVLMCCLEMLELESLVLCCAF</sequence>
<dbReference type="Proteomes" id="UP001164250">
    <property type="component" value="Chromosome 11"/>
</dbReference>
<keyword evidence="2" id="KW-1185">Reference proteome</keyword>
<proteinExistence type="predicted"/>
<organism evidence="1 2">
    <name type="scientific">Pistacia atlantica</name>
    <dbReference type="NCBI Taxonomy" id="434234"/>
    <lineage>
        <taxon>Eukaryota</taxon>
        <taxon>Viridiplantae</taxon>
        <taxon>Streptophyta</taxon>
        <taxon>Embryophyta</taxon>
        <taxon>Tracheophyta</taxon>
        <taxon>Spermatophyta</taxon>
        <taxon>Magnoliopsida</taxon>
        <taxon>eudicotyledons</taxon>
        <taxon>Gunneridae</taxon>
        <taxon>Pentapetalae</taxon>
        <taxon>rosids</taxon>
        <taxon>malvids</taxon>
        <taxon>Sapindales</taxon>
        <taxon>Anacardiaceae</taxon>
        <taxon>Pistacia</taxon>
    </lineage>
</organism>
<accession>A0ACC1AD53</accession>